<dbReference type="FunFam" id="1.10.340.30:FF:000001">
    <property type="entry name" value="Endonuclease III"/>
    <property type="match status" value="1"/>
</dbReference>
<evidence type="ECO:0000256" key="4">
    <source>
        <dbReference type="ARBA" id="ARBA00022763"/>
    </source>
</evidence>
<evidence type="ECO:0000256" key="3">
    <source>
        <dbReference type="ARBA" id="ARBA00022723"/>
    </source>
</evidence>
<evidence type="ECO:0000313" key="14">
    <source>
        <dbReference type="EMBL" id="EDS19946.1"/>
    </source>
</evidence>
<evidence type="ECO:0000256" key="8">
    <source>
        <dbReference type="ARBA" id="ARBA00023125"/>
    </source>
</evidence>
<evidence type="ECO:0000313" key="15">
    <source>
        <dbReference type="Proteomes" id="UP000005798"/>
    </source>
</evidence>
<comment type="catalytic activity">
    <reaction evidence="12">
        <text>2'-deoxyribonucleotide-(2'-deoxyribose 5'-phosphate)-2'-deoxyribonucleotide-DNA = a 3'-end 2'-deoxyribonucleotide-(2,3-dehydro-2,3-deoxyribose 5'-phosphate)-DNA + a 5'-end 5'-phospho-2'-deoxyribonucleoside-DNA + H(+)</text>
        <dbReference type="Rhea" id="RHEA:66592"/>
        <dbReference type="Rhea" id="RHEA-COMP:13180"/>
        <dbReference type="Rhea" id="RHEA-COMP:16897"/>
        <dbReference type="Rhea" id="RHEA-COMP:17067"/>
        <dbReference type="ChEBI" id="CHEBI:15378"/>
        <dbReference type="ChEBI" id="CHEBI:136412"/>
        <dbReference type="ChEBI" id="CHEBI:157695"/>
        <dbReference type="ChEBI" id="CHEBI:167181"/>
        <dbReference type="EC" id="4.2.99.18"/>
    </reaction>
</comment>
<dbReference type="Gene3D" id="1.10.1670.10">
    <property type="entry name" value="Helix-hairpin-Helix base-excision DNA repair enzymes (C-terminal)"/>
    <property type="match status" value="1"/>
</dbReference>
<dbReference type="PROSITE" id="PS01155">
    <property type="entry name" value="ENDONUCLEASE_III_2"/>
    <property type="match status" value="1"/>
</dbReference>
<keyword evidence="3 12" id="KW-0479">Metal-binding</keyword>
<keyword evidence="5 12" id="KW-0378">Hydrolase</keyword>
<dbReference type="Gene3D" id="1.10.340.30">
    <property type="entry name" value="Hypothetical protein, domain 2"/>
    <property type="match status" value="1"/>
</dbReference>
<keyword evidence="2 12" id="KW-0004">4Fe-4S</keyword>
<keyword evidence="11 12" id="KW-0326">Glycosidase</keyword>
<dbReference type="Pfam" id="PF00730">
    <property type="entry name" value="HhH-GPD"/>
    <property type="match status" value="1"/>
</dbReference>
<evidence type="ECO:0000256" key="10">
    <source>
        <dbReference type="ARBA" id="ARBA00023239"/>
    </source>
</evidence>
<dbReference type="PIRSF" id="PIRSF001435">
    <property type="entry name" value="Nth"/>
    <property type="match status" value="1"/>
</dbReference>
<dbReference type="Proteomes" id="UP000005798">
    <property type="component" value="Unassembled WGS sequence"/>
</dbReference>
<dbReference type="Pfam" id="PF00633">
    <property type="entry name" value="HHH"/>
    <property type="match status" value="1"/>
</dbReference>
<evidence type="ECO:0000256" key="9">
    <source>
        <dbReference type="ARBA" id="ARBA00023204"/>
    </source>
</evidence>
<evidence type="ECO:0000259" key="13">
    <source>
        <dbReference type="SMART" id="SM00478"/>
    </source>
</evidence>
<feature type="binding site" evidence="12">
    <location>
        <position position="202"/>
    </location>
    <ligand>
        <name>[4Fe-4S] cluster</name>
        <dbReference type="ChEBI" id="CHEBI:49883"/>
    </ligand>
</feature>
<feature type="binding site" evidence="12">
    <location>
        <position position="211"/>
    </location>
    <ligand>
        <name>[4Fe-4S] cluster</name>
        <dbReference type="ChEBI" id="CHEBI:49883"/>
    </ligand>
</feature>
<dbReference type="AlphaFoldDB" id="B0N0I9"/>
<name>B0N0I9_9FIRM</name>
<evidence type="ECO:0000256" key="11">
    <source>
        <dbReference type="ARBA" id="ARBA00023295"/>
    </source>
</evidence>
<dbReference type="HOGENOM" id="CLU_012862_3_3_9"/>
<comment type="similarity">
    <text evidence="1 12">Belongs to the Nth/MutY family.</text>
</comment>
<feature type="binding site" evidence="12">
    <location>
        <position position="205"/>
    </location>
    <ligand>
        <name>[4Fe-4S] cluster</name>
        <dbReference type="ChEBI" id="CHEBI:49883"/>
    </ligand>
</feature>
<keyword evidence="15" id="KW-1185">Reference proteome</keyword>
<keyword evidence="6 12" id="KW-0408">Iron</keyword>
<proteinExistence type="inferred from homology"/>
<keyword evidence="14" id="KW-0255">Endonuclease</keyword>
<dbReference type="eggNOG" id="COG0177">
    <property type="taxonomic scope" value="Bacteria"/>
</dbReference>
<dbReference type="HAMAP" id="MF_00942">
    <property type="entry name" value="Nth"/>
    <property type="match status" value="1"/>
</dbReference>
<protein>
    <recommendedName>
        <fullName evidence="12">Endonuclease III</fullName>
        <ecNumber evidence="12">4.2.99.18</ecNumber>
    </recommendedName>
    <alternativeName>
        <fullName evidence="12">DNA-(apurinic or apyrimidinic site) lyase</fullName>
    </alternativeName>
</protein>
<keyword evidence="7 12" id="KW-0411">Iron-sulfur</keyword>
<dbReference type="InterPro" id="IPR011257">
    <property type="entry name" value="DNA_glycosylase"/>
</dbReference>
<dbReference type="EMBL" id="ABFX02000002">
    <property type="protein sequence ID" value="EDS19946.1"/>
    <property type="molecule type" value="Genomic_DNA"/>
</dbReference>
<evidence type="ECO:0000256" key="2">
    <source>
        <dbReference type="ARBA" id="ARBA00022485"/>
    </source>
</evidence>
<comment type="function">
    <text evidence="12">DNA repair enzyme that has both DNA N-glycosylase activity and AP-lyase activity. The DNA N-glycosylase activity releases various damaged pyrimidines from DNA by cleaving the N-glycosidic bond, leaving an AP (apurinic/apyrimidinic) site. The AP-lyase activity cleaves the phosphodiester bond 3' to the AP site by a beta-elimination, leaving a 3'-terminal unsaturated sugar and a product with a terminal 5'-phosphate.</text>
</comment>
<accession>B0N0I9</accession>
<keyword evidence="4 12" id="KW-0227">DNA damage</keyword>
<evidence type="ECO:0000256" key="1">
    <source>
        <dbReference type="ARBA" id="ARBA00008343"/>
    </source>
</evidence>
<organism evidence="14 15">
    <name type="scientific">Thomasclavelia ramosa DSM 1402</name>
    <dbReference type="NCBI Taxonomy" id="445974"/>
    <lineage>
        <taxon>Bacteria</taxon>
        <taxon>Bacillati</taxon>
        <taxon>Bacillota</taxon>
        <taxon>Erysipelotrichia</taxon>
        <taxon>Erysipelotrichales</taxon>
        <taxon>Coprobacillaceae</taxon>
        <taxon>Thomasclavelia</taxon>
    </lineage>
</organism>
<keyword evidence="10 12" id="KW-0456">Lyase</keyword>
<sequence length="220" mass="25251">MNINGGKMNKEKTNRVLEYFDELFPDAYCELNHESDFQLLVAVMLSAQTTDKKVNQLTENLFKKYPTVEAVSQASLPELEQDIKTIGLYRNKAKNLLALSHVLIEQFDGIVPSDQKQLESLPGVGRKTANVVRSVAFDIPAFAVDTHVERISKRLGFAKRDDNVLTVEKKLCRSIPRNRWNKSHHQFIFFGRYFCKATNPSCTECKLFDMCKDPIKNKYL</sequence>
<dbReference type="GO" id="GO:0051539">
    <property type="term" value="F:4 iron, 4 sulfur cluster binding"/>
    <property type="evidence" value="ECO:0007669"/>
    <property type="project" value="UniProtKB-UniRule"/>
</dbReference>
<dbReference type="InterPro" id="IPR023170">
    <property type="entry name" value="HhH_base_excis_C"/>
</dbReference>
<feature type="binding site" evidence="12">
    <location>
        <position position="195"/>
    </location>
    <ligand>
        <name>[4Fe-4S] cluster</name>
        <dbReference type="ChEBI" id="CHEBI:49883"/>
    </ligand>
</feature>
<feature type="domain" description="HhH-GPD" evidence="13">
    <location>
        <begin position="45"/>
        <end position="193"/>
    </location>
</feature>
<comment type="cofactor">
    <cofactor evidence="12">
        <name>[4Fe-4S] cluster</name>
        <dbReference type="ChEBI" id="CHEBI:49883"/>
    </cofactor>
    <text evidence="12">Binds 1 [4Fe-4S] cluster.</text>
</comment>
<dbReference type="CDD" id="cd00056">
    <property type="entry name" value="ENDO3c"/>
    <property type="match status" value="1"/>
</dbReference>
<dbReference type="InterPro" id="IPR004036">
    <property type="entry name" value="Endonuclease-III-like_CS2"/>
</dbReference>
<dbReference type="SMART" id="SM00478">
    <property type="entry name" value="ENDO3c"/>
    <property type="match status" value="1"/>
</dbReference>
<comment type="caution">
    <text evidence="14">The sequence shown here is derived from an EMBL/GenBank/DDBJ whole genome shotgun (WGS) entry which is preliminary data.</text>
</comment>
<evidence type="ECO:0000256" key="6">
    <source>
        <dbReference type="ARBA" id="ARBA00023004"/>
    </source>
</evidence>
<keyword evidence="8 12" id="KW-0238">DNA-binding</keyword>
<evidence type="ECO:0000256" key="12">
    <source>
        <dbReference type="HAMAP-Rule" id="MF_00942"/>
    </source>
</evidence>
<dbReference type="EC" id="4.2.99.18" evidence="12"/>
<dbReference type="PANTHER" id="PTHR10359:SF18">
    <property type="entry name" value="ENDONUCLEASE III"/>
    <property type="match status" value="1"/>
</dbReference>
<reference evidence="14" key="1">
    <citation type="submission" date="2007-11" db="EMBL/GenBank/DDBJ databases">
        <authorList>
            <person name="Fulton L."/>
            <person name="Clifton S."/>
            <person name="Fulton B."/>
            <person name="Xu J."/>
            <person name="Minx P."/>
            <person name="Pepin K.H."/>
            <person name="Johnson M."/>
            <person name="Thiruvilangam P."/>
            <person name="Bhonagiri V."/>
            <person name="Nash W.E."/>
            <person name="Mardis E.R."/>
            <person name="Wilson R.K."/>
        </authorList>
    </citation>
    <scope>NUCLEOTIDE SEQUENCE [LARGE SCALE GENOMIC DNA]</scope>
    <source>
        <strain evidence="14">DSM 1402</strain>
    </source>
</reference>
<dbReference type="InterPro" id="IPR003265">
    <property type="entry name" value="HhH-GPD_domain"/>
</dbReference>
<gene>
    <name evidence="12 14" type="primary">nth</name>
    <name evidence="14" type="ORF">CLORAM_00037</name>
</gene>
<dbReference type="InterPro" id="IPR000445">
    <property type="entry name" value="HhH_motif"/>
</dbReference>
<dbReference type="GO" id="GO:0006285">
    <property type="term" value="P:base-excision repair, AP site formation"/>
    <property type="evidence" value="ECO:0007669"/>
    <property type="project" value="TreeGrafter"/>
</dbReference>
<dbReference type="FunFam" id="1.10.1670.10:FF:000001">
    <property type="entry name" value="Endonuclease III"/>
    <property type="match status" value="1"/>
</dbReference>
<dbReference type="PANTHER" id="PTHR10359">
    <property type="entry name" value="A/G-SPECIFIC ADENINE GLYCOSYLASE/ENDONUCLEASE III"/>
    <property type="match status" value="1"/>
</dbReference>
<dbReference type="SUPFAM" id="SSF48150">
    <property type="entry name" value="DNA-glycosylase"/>
    <property type="match status" value="1"/>
</dbReference>
<evidence type="ECO:0000256" key="5">
    <source>
        <dbReference type="ARBA" id="ARBA00022801"/>
    </source>
</evidence>
<evidence type="ECO:0000256" key="7">
    <source>
        <dbReference type="ARBA" id="ARBA00023014"/>
    </source>
</evidence>
<keyword evidence="9 12" id="KW-0234">DNA repair</keyword>
<dbReference type="GO" id="GO:0003677">
    <property type="term" value="F:DNA binding"/>
    <property type="evidence" value="ECO:0007669"/>
    <property type="project" value="UniProtKB-UniRule"/>
</dbReference>
<dbReference type="GO" id="GO:0046872">
    <property type="term" value="F:metal ion binding"/>
    <property type="evidence" value="ECO:0007669"/>
    <property type="project" value="UniProtKB-KW"/>
</dbReference>
<dbReference type="GO" id="GO:0140078">
    <property type="term" value="F:class I DNA-(apurinic or apyrimidinic site) endonuclease activity"/>
    <property type="evidence" value="ECO:0007669"/>
    <property type="project" value="UniProtKB-EC"/>
</dbReference>
<dbReference type="InterPro" id="IPR005759">
    <property type="entry name" value="Nth"/>
</dbReference>
<dbReference type="GO" id="GO:0019104">
    <property type="term" value="F:DNA N-glycosylase activity"/>
    <property type="evidence" value="ECO:0007669"/>
    <property type="project" value="UniProtKB-UniRule"/>
</dbReference>
<keyword evidence="14" id="KW-0540">Nuclease</keyword>
<dbReference type="NCBIfam" id="TIGR01083">
    <property type="entry name" value="nth"/>
    <property type="match status" value="1"/>
</dbReference>
<reference evidence="14" key="2">
    <citation type="submission" date="2014-06" db="EMBL/GenBank/DDBJ databases">
        <title>Draft genome sequence of Clostridium ramosum(DSM 1402).</title>
        <authorList>
            <person name="Sudarsanam P."/>
            <person name="Ley R."/>
            <person name="Guruge J."/>
            <person name="Turnbaugh P.J."/>
            <person name="Mahowald M."/>
            <person name="Liep D."/>
            <person name="Gordon J."/>
        </authorList>
    </citation>
    <scope>NUCLEOTIDE SEQUENCE</scope>
    <source>
        <strain evidence="14">DSM 1402</strain>
    </source>
</reference>